<evidence type="ECO:0000313" key="3">
    <source>
        <dbReference type="EMBL" id="GIM77071.1"/>
    </source>
</evidence>
<dbReference type="AlphaFoldDB" id="A0A919SRF6"/>
<feature type="compositionally biased region" description="Low complexity" evidence="1">
    <location>
        <begin position="118"/>
        <end position="131"/>
    </location>
</feature>
<feature type="transmembrane region" description="Helical" evidence="2">
    <location>
        <begin position="7"/>
        <end position="26"/>
    </location>
</feature>
<keyword evidence="2" id="KW-0812">Transmembrane</keyword>
<protein>
    <submittedName>
        <fullName evidence="3">Uncharacterized protein</fullName>
    </submittedName>
</protein>
<gene>
    <name evidence="3" type="ORF">Aco04nite_53590</name>
</gene>
<keyword evidence="2" id="KW-1133">Transmembrane helix</keyword>
<name>A0A919SRF6_9ACTN</name>
<dbReference type="EMBL" id="BOQP01000029">
    <property type="protein sequence ID" value="GIM77071.1"/>
    <property type="molecule type" value="Genomic_DNA"/>
</dbReference>
<feature type="compositionally biased region" description="Basic and acidic residues" evidence="1">
    <location>
        <begin position="97"/>
        <end position="117"/>
    </location>
</feature>
<evidence type="ECO:0000313" key="4">
    <source>
        <dbReference type="Proteomes" id="UP000680865"/>
    </source>
</evidence>
<reference evidence="3" key="1">
    <citation type="submission" date="2021-03" db="EMBL/GenBank/DDBJ databases">
        <title>Whole genome shotgun sequence of Actinoplanes consettensis NBRC 14913.</title>
        <authorList>
            <person name="Komaki H."/>
            <person name="Tamura T."/>
        </authorList>
    </citation>
    <scope>NUCLEOTIDE SEQUENCE</scope>
    <source>
        <strain evidence="3">NBRC 14913</strain>
    </source>
</reference>
<comment type="caution">
    <text evidence="3">The sequence shown here is derived from an EMBL/GenBank/DDBJ whole genome shotgun (WGS) entry which is preliminary data.</text>
</comment>
<keyword evidence="2" id="KW-0472">Membrane</keyword>
<dbReference type="Proteomes" id="UP000680865">
    <property type="component" value="Unassembled WGS sequence"/>
</dbReference>
<organism evidence="3 4">
    <name type="scientific">Winogradskya consettensis</name>
    <dbReference type="NCBI Taxonomy" id="113560"/>
    <lineage>
        <taxon>Bacteria</taxon>
        <taxon>Bacillati</taxon>
        <taxon>Actinomycetota</taxon>
        <taxon>Actinomycetes</taxon>
        <taxon>Micromonosporales</taxon>
        <taxon>Micromonosporaceae</taxon>
        <taxon>Winogradskya</taxon>
    </lineage>
</organism>
<evidence type="ECO:0000256" key="2">
    <source>
        <dbReference type="SAM" id="Phobius"/>
    </source>
</evidence>
<keyword evidence="4" id="KW-1185">Reference proteome</keyword>
<feature type="compositionally biased region" description="Basic and acidic residues" evidence="1">
    <location>
        <begin position="136"/>
        <end position="146"/>
    </location>
</feature>
<sequence>MGGLGGWWGLGGIAGSSGWVRGWWAYLWGVDFDAVNNFGDTRSGGLAGPMGLFIIVLMSIATVLLIRNMNKRLRRLPDSFPDNRAIARDAEVARLEADLARGEGRPARDDADGDRSGVDGAEAAAEVAGVESTDGVAKDGGRGERA</sequence>
<feature type="region of interest" description="Disordered" evidence="1">
    <location>
        <begin position="97"/>
        <end position="146"/>
    </location>
</feature>
<proteinExistence type="predicted"/>
<feature type="transmembrane region" description="Helical" evidence="2">
    <location>
        <begin position="46"/>
        <end position="66"/>
    </location>
</feature>
<evidence type="ECO:0000256" key="1">
    <source>
        <dbReference type="SAM" id="MobiDB-lite"/>
    </source>
</evidence>
<accession>A0A919SRF6</accession>